<dbReference type="eggNOG" id="COG1961">
    <property type="taxonomic scope" value="Bacteria"/>
</dbReference>
<dbReference type="InterPro" id="IPR006119">
    <property type="entry name" value="Resolv_N"/>
</dbReference>
<evidence type="ECO:0000256" key="4">
    <source>
        <dbReference type="ARBA" id="ARBA00023172"/>
    </source>
</evidence>
<dbReference type="PROSITE" id="PS00397">
    <property type="entry name" value="RECOMBINASES_1"/>
    <property type="match status" value="1"/>
</dbReference>
<dbReference type="PANTHER" id="PTHR30461:SF2">
    <property type="entry name" value="SERINE RECOMBINASE PINE-RELATED"/>
    <property type="match status" value="1"/>
</dbReference>
<dbReference type="GO" id="GO:0000150">
    <property type="term" value="F:DNA strand exchange activity"/>
    <property type="evidence" value="ECO:0007669"/>
    <property type="project" value="InterPro"/>
</dbReference>
<evidence type="ECO:0000313" key="9">
    <source>
        <dbReference type="Proteomes" id="UP000029072"/>
    </source>
</evidence>
<dbReference type="InterPro" id="IPR050639">
    <property type="entry name" value="SSR_resolvase"/>
</dbReference>
<dbReference type="Pfam" id="PF02796">
    <property type="entry name" value="HTH_7"/>
    <property type="match status" value="1"/>
</dbReference>
<dbReference type="SUPFAM" id="SSF46689">
    <property type="entry name" value="Homeodomain-like"/>
    <property type="match status" value="1"/>
</dbReference>
<evidence type="ECO:0000256" key="2">
    <source>
        <dbReference type="ARBA" id="ARBA00022908"/>
    </source>
</evidence>
<dbReference type="GO" id="GO:0015074">
    <property type="term" value="P:DNA integration"/>
    <property type="evidence" value="ECO:0007669"/>
    <property type="project" value="UniProtKB-KW"/>
</dbReference>
<evidence type="ECO:0000256" key="5">
    <source>
        <dbReference type="PIRSR" id="PIRSR606118-50"/>
    </source>
</evidence>
<feature type="active site" description="O-(5'-phospho-DNA)-serine intermediate" evidence="5 6">
    <location>
        <position position="27"/>
    </location>
</feature>
<protein>
    <submittedName>
        <fullName evidence="8">DNA invertase-like protein</fullName>
    </submittedName>
</protein>
<organism evidence="8 9">
    <name type="scientific">Bifidobacterium callitrichos DSM 23973</name>
    <dbReference type="NCBI Taxonomy" id="1437609"/>
    <lineage>
        <taxon>Bacteria</taxon>
        <taxon>Bacillati</taxon>
        <taxon>Actinomycetota</taxon>
        <taxon>Actinomycetes</taxon>
        <taxon>Bifidobacteriales</taxon>
        <taxon>Bifidobacteriaceae</taxon>
        <taxon>Bifidobacterium</taxon>
    </lineage>
</organism>
<dbReference type="AlphaFoldDB" id="A0A086ZTM2"/>
<sequence length="213" mass="23948">MSQNSSNLSGYGTFGGMEKRFGYARVSTAGQNADLQIDALEQAGCDRIFIDTASGVKAHRPELDHMIELLREGDVVVVWRLDRLGRSVQNLVEMMNRFQKLGVGFVSLTEAIDTTTPGGMLTFNIFAALSQFERDLIRERTQAGLEAARARGRTGGRPAKLDERRIDEIHRLYDSKTLTVRQIAELMHVSRSTIYRLLEERRTAKVRKSAMAE</sequence>
<gene>
    <name evidence="8" type="ORF">BCAL_2387</name>
</gene>
<keyword evidence="4" id="KW-0233">DNA recombination</keyword>
<evidence type="ECO:0000256" key="6">
    <source>
        <dbReference type="PROSITE-ProRule" id="PRU10137"/>
    </source>
</evidence>
<proteinExistence type="inferred from homology"/>
<comment type="similarity">
    <text evidence="1">Belongs to the site-specific recombinase resolvase family.</text>
</comment>
<dbReference type="PROSITE" id="PS00398">
    <property type="entry name" value="RECOMBINASES_2"/>
    <property type="match status" value="1"/>
</dbReference>
<evidence type="ECO:0000256" key="1">
    <source>
        <dbReference type="ARBA" id="ARBA00009913"/>
    </source>
</evidence>
<accession>A0A086ZTM2</accession>
<keyword evidence="2" id="KW-0229">DNA integration</keyword>
<dbReference type="Pfam" id="PF00239">
    <property type="entry name" value="Resolvase"/>
    <property type="match status" value="1"/>
</dbReference>
<keyword evidence="3" id="KW-0238">DNA-binding</keyword>
<dbReference type="EMBL" id="JGYS01000033">
    <property type="protein sequence ID" value="KFI49872.1"/>
    <property type="molecule type" value="Genomic_DNA"/>
</dbReference>
<name>A0A086ZTM2_9BIFI</name>
<feature type="domain" description="Resolvase/invertase-type recombinase catalytic" evidence="7">
    <location>
        <begin position="19"/>
        <end position="152"/>
    </location>
</feature>
<reference evidence="8 9" key="1">
    <citation type="submission" date="2014-03" db="EMBL/GenBank/DDBJ databases">
        <title>Genomics of Bifidobacteria.</title>
        <authorList>
            <person name="Ventura M."/>
            <person name="Milani C."/>
            <person name="Lugli G.A."/>
        </authorList>
    </citation>
    <scope>NUCLEOTIDE SEQUENCE [LARGE SCALE GENOMIC DNA]</scope>
    <source>
        <strain evidence="8 9">DSM 23973</strain>
    </source>
</reference>
<evidence type="ECO:0000256" key="3">
    <source>
        <dbReference type="ARBA" id="ARBA00023125"/>
    </source>
</evidence>
<dbReference type="FunFam" id="3.40.50.1390:FF:000001">
    <property type="entry name" value="DNA recombinase"/>
    <property type="match status" value="1"/>
</dbReference>
<dbReference type="Proteomes" id="UP000029072">
    <property type="component" value="Unassembled WGS sequence"/>
</dbReference>
<evidence type="ECO:0000259" key="7">
    <source>
        <dbReference type="PROSITE" id="PS51736"/>
    </source>
</evidence>
<dbReference type="SUPFAM" id="SSF53041">
    <property type="entry name" value="Resolvase-like"/>
    <property type="match status" value="1"/>
</dbReference>
<dbReference type="InterPro" id="IPR009057">
    <property type="entry name" value="Homeodomain-like_sf"/>
</dbReference>
<evidence type="ECO:0000313" key="8">
    <source>
        <dbReference type="EMBL" id="KFI49872.1"/>
    </source>
</evidence>
<dbReference type="PANTHER" id="PTHR30461">
    <property type="entry name" value="DNA-INVERTASE FROM LAMBDOID PROPHAGE"/>
    <property type="match status" value="1"/>
</dbReference>
<dbReference type="CDD" id="cd00569">
    <property type="entry name" value="HTH_Hin_like"/>
    <property type="match status" value="1"/>
</dbReference>
<dbReference type="PROSITE" id="PS51736">
    <property type="entry name" value="RECOMBINASES_3"/>
    <property type="match status" value="1"/>
</dbReference>
<dbReference type="CDD" id="cd03768">
    <property type="entry name" value="SR_ResInv"/>
    <property type="match status" value="1"/>
</dbReference>
<dbReference type="InterPro" id="IPR006118">
    <property type="entry name" value="Recombinase_CS"/>
</dbReference>
<dbReference type="InterPro" id="IPR006120">
    <property type="entry name" value="Resolvase_HTH_dom"/>
</dbReference>
<dbReference type="InterPro" id="IPR036162">
    <property type="entry name" value="Resolvase-like_N_sf"/>
</dbReference>
<dbReference type="GO" id="GO:0003677">
    <property type="term" value="F:DNA binding"/>
    <property type="evidence" value="ECO:0007669"/>
    <property type="project" value="UniProtKB-KW"/>
</dbReference>
<comment type="caution">
    <text evidence="8">The sequence shown here is derived from an EMBL/GenBank/DDBJ whole genome shotgun (WGS) entry which is preliminary data.</text>
</comment>
<dbReference type="Gene3D" id="1.10.10.60">
    <property type="entry name" value="Homeodomain-like"/>
    <property type="match status" value="1"/>
</dbReference>
<dbReference type="SMART" id="SM00857">
    <property type="entry name" value="Resolvase"/>
    <property type="match status" value="1"/>
</dbReference>
<dbReference type="Gene3D" id="3.40.50.1390">
    <property type="entry name" value="Resolvase, N-terminal catalytic domain"/>
    <property type="match status" value="1"/>
</dbReference>